<comment type="caution">
    <text evidence="2">The sequence shown here is derived from an EMBL/GenBank/DDBJ whole genome shotgun (WGS) entry which is preliminary data.</text>
</comment>
<keyword evidence="1" id="KW-0812">Transmembrane</keyword>
<dbReference type="AlphaFoldDB" id="A0A2T0S6R0"/>
<accession>A0A2T0S6R0</accession>
<keyword evidence="1" id="KW-0472">Membrane</keyword>
<reference evidence="2 3" key="1">
    <citation type="submission" date="2018-03" db="EMBL/GenBank/DDBJ databases">
        <title>Genomic Encyclopedia of Archaeal and Bacterial Type Strains, Phase II (KMG-II): from individual species to whole genera.</title>
        <authorList>
            <person name="Goeker M."/>
        </authorList>
    </citation>
    <scope>NUCLEOTIDE SEQUENCE [LARGE SCALE GENOMIC DNA]</scope>
    <source>
        <strain evidence="2 3">DSM 28354</strain>
    </source>
</reference>
<organism evidence="2 3">
    <name type="scientific">Spirosoma oryzae</name>
    <dbReference type="NCBI Taxonomy" id="1469603"/>
    <lineage>
        <taxon>Bacteria</taxon>
        <taxon>Pseudomonadati</taxon>
        <taxon>Bacteroidota</taxon>
        <taxon>Cytophagia</taxon>
        <taxon>Cytophagales</taxon>
        <taxon>Cytophagaceae</taxon>
        <taxon>Spirosoma</taxon>
    </lineage>
</organism>
<sequence length="202" mass="20702">MKAFSLPVLAALSLATVLSSCNRQQALFQRTVAVSYATPAPVTPAATEQAVVTAETTPATPADVTTPATQAVQAKAALAQMDALVSANPSLAENKRVEKRMSKVRTMLTSMSTASAAPAATAAPKKMNLVQRMMLKKMDRKISKQLAPANPEKAMISTGTLALGAVLVIVGLLLILLTTGAGATIGIIALLAGAVVLLLGLL</sequence>
<evidence type="ECO:0000313" key="2">
    <source>
        <dbReference type="EMBL" id="PRY29104.1"/>
    </source>
</evidence>
<dbReference type="PROSITE" id="PS51257">
    <property type="entry name" value="PROKAR_LIPOPROTEIN"/>
    <property type="match status" value="1"/>
</dbReference>
<dbReference type="RefSeq" id="WP_106140205.1">
    <property type="nucleotide sequence ID" value="NZ_PVTE01000027.1"/>
</dbReference>
<protein>
    <submittedName>
        <fullName evidence="2">Uncharacterized protein</fullName>
    </submittedName>
</protein>
<name>A0A2T0S6R0_9BACT</name>
<evidence type="ECO:0000313" key="3">
    <source>
        <dbReference type="Proteomes" id="UP000238375"/>
    </source>
</evidence>
<dbReference type="EMBL" id="PVTE01000027">
    <property type="protein sequence ID" value="PRY29104.1"/>
    <property type="molecule type" value="Genomic_DNA"/>
</dbReference>
<keyword evidence="3" id="KW-1185">Reference proteome</keyword>
<dbReference type="OrthoDB" id="959491at2"/>
<keyword evidence="1" id="KW-1133">Transmembrane helix</keyword>
<feature type="transmembrane region" description="Helical" evidence="1">
    <location>
        <begin position="183"/>
        <end position="201"/>
    </location>
</feature>
<gene>
    <name evidence="2" type="ORF">CLV58_12743</name>
</gene>
<proteinExistence type="predicted"/>
<feature type="transmembrane region" description="Helical" evidence="1">
    <location>
        <begin position="154"/>
        <end position="176"/>
    </location>
</feature>
<dbReference type="Proteomes" id="UP000238375">
    <property type="component" value="Unassembled WGS sequence"/>
</dbReference>
<evidence type="ECO:0000256" key="1">
    <source>
        <dbReference type="SAM" id="Phobius"/>
    </source>
</evidence>